<dbReference type="AlphaFoldDB" id="A0A9P5Z5Z2"/>
<feature type="region of interest" description="Disordered" evidence="1">
    <location>
        <begin position="1"/>
        <end position="22"/>
    </location>
</feature>
<dbReference type="Proteomes" id="UP000807469">
    <property type="component" value="Unassembled WGS sequence"/>
</dbReference>
<dbReference type="InterPro" id="IPR049207">
    <property type="entry name" value="DUF4246_N"/>
</dbReference>
<dbReference type="PANTHER" id="PTHR33119">
    <property type="entry name" value="IFI3P"/>
    <property type="match status" value="1"/>
</dbReference>
<dbReference type="Pfam" id="PF14033">
    <property type="entry name" value="DUF4246"/>
    <property type="match status" value="1"/>
</dbReference>
<feature type="non-terminal residue" evidence="4">
    <location>
        <position position="603"/>
    </location>
</feature>
<evidence type="ECO:0000259" key="2">
    <source>
        <dbReference type="Pfam" id="PF14033"/>
    </source>
</evidence>
<protein>
    <submittedName>
        <fullName evidence="4">Uncharacterized protein</fullName>
    </submittedName>
</protein>
<dbReference type="Pfam" id="PF21666">
    <property type="entry name" value="DUF4246_N"/>
    <property type="match status" value="1"/>
</dbReference>
<evidence type="ECO:0000313" key="4">
    <source>
        <dbReference type="EMBL" id="KAF9481714.1"/>
    </source>
</evidence>
<accession>A0A9P5Z5Z2</accession>
<gene>
    <name evidence="4" type="ORF">BDN70DRAFT_876033</name>
</gene>
<dbReference type="InterPro" id="IPR025340">
    <property type="entry name" value="DUF4246"/>
</dbReference>
<evidence type="ECO:0000259" key="3">
    <source>
        <dbReference type="Pfam" id="PF21666"/>
    </source>
</evidence>
<organism evidence="4 5">
    <name type="scientific">Pholiota conissans</name>
    <dbReference type="NCBI Taxonomy" id="109636"/>
    <lineage>
        <taxon>Eukaryota</taxon>
        <taxon>Fungi</taxon>
        <taxon>Dikarya</taxon>
        <taxon>Basidiomycota</taxon>
        <taxon>Agaricomycotina</taxon>
        <taxon>Agaricomycetes</taxon>
        <taxon>Agaricomycetidae</taxon>
        <taxon>Agaricales</taxon>
        <taxon>Agaricineae</taxon>
        <taxon>Strophariaceae</taxon>
        <taxon>Pholiota</taxon>
    </lineage>
</organism>
<dbReference type="PANTHER" id="PTHR33119:SF1">
    <property type="entry name" value="FE2OG DIOXYGENASE DOMAIN-CONTAINING PROTEIN"/>
    <property type="match status" value="1"/>
</dbReference>
<feature type="domain" description="DUF4246" evidence="2">
    <location>
        <begin position="112"/>
        <end position="536"/>
    </location>
</feature>
<proteinExistence type="predicted"/>
<keyword evidence="5" id="KW-1185">Reference proteome</keyword>
<name>A0A9P5Z5Z2_9AGAR</name>
<dbReference type="InterPro" id="IPR049192">
    <property type="entry name" value="DUF4246_C"/>
</dbReference>
<evidence type="ECO:0000313" key="5">
    <source>
        <dbReference type="Proteomes" id="UP000807469"/>
    </source>
</evidence>
<comment type="caution">
    <text evidence="4">The sequence shown here is derived from an EMBL/GenBank/DDBJ whole genome shotgun (WGS) entry which is preliminary data.</text>
</comment>
<dbReference type="EMBL" id="MU155175">
    <property type="protein sequence ID" value="KAF9481714.1"/>
    <property type="molecule type" value="Genomic_DNA"/>
</dbReference>
<reference evidence="4" key="1">
    <citation type="submission" date="2020-11" db="EMBL/GenBank/DDBJ databases">
        <authorList>
            <consortium name="DOE Joint Genome Institute"/>
            <person name="Ahrendt S."/>
            <person name="Riley R."/>
            <person name="Andreopoulos W."/>
            <person name="Labutti K."/>
            <person name="Pangilinan J."/>
            <person name="Ruiz-Duenas F.J."/>
            <person name="Barrasa J.M."/>
            <person name="Sanchez-Garcia M."/>
            <person name="Camarero S."/>
            <person name="Miyauchi S."/>
            <person name="Serrano A."/>
            <person name="Linde D."/>
            <person name="Babiker R."/>
            <person name="Drula E."/>
            <person name="Ayuso-Fernandez I."/>
            <person name="Pacheco R."/>
            <person name="Padilla G."/>
            <person name="Ferreira P."/>
            <person name="Barriuso J."/>
            <person name="Kellner H."/>
            <person name="Castanera R."/>
            <person name="Alfaro M."/>
            <person name="Ramirez L."/>
            <person name="Pisabarro A.G."/>
            <person name="Kuo A."/>
            <person name="Tritt A."/>
            <person name="Lipzen A."/>
            <person name="He G."/>
            <person name="Yan M."/>
            <person name="Ng V."/>
            <person name="Cullen D."/>
            <person name="Martin F."/>
            <person name="Rosso M.-N."/>
            <person name="Henrissat B."/>
            <person name="Hibbett D."/>
            <person name="Martinez A.T."/>
            <person name="Grigoriev I.V."/>
        </authorList>
    </citation>
    <scope>NUCLEOTIDE SEQUENCE</scope>
    <source>
        <strain evidence="4">CIRM-BRFM 674</strain>
    </source>
</reference>
<feature type="domain" description="DUF4246" evidence="3">
    <location>
        <begin position="24"/>
        <end position="101"/>
    </location>
</feature>
<sequence>MSKPKQPKPSEDIRNSSGSVKTLLPGFGRPLNYLPSKTEPDYVGNPLGSALNFTHIENQCSLPLTTVREFVMLQFMNSITDNPAWHLEVNNPEIGAKWKQEALAFNREDLTEKMVDYCLDELRYKSTLIPPLPVQPPPIVVYNGDVVKSDTALSSEFKGELQQTIKKFEASITEKHKDWRPGCDGKVWDLVSPSLYPLVYGRTRILDNESRTTLNDCINRSGEGQLTEVPTEDESKESGGRRYGEMRAPYSRKFQWLPCEVDISGVESVRITSYINNLHPEKEKLLYRMIENVIDASIPLWNLTLAPQTAASYNRYHRRIWYPGVNYEGETEAGRVYWDETAEGIDWDTRPFIRPEPEAFTPFNASSTFSLREKYEKSGLQVIVELINIELTSEKPQYDGGPWHIEGQLNEHIVATAFYYYSDSNITTSSITFRQWFDEEDTVDLYYKPPYFAWCPVIYGCREDGPRIQDVGGVETREGRLLTFPNILQHRVGPFKLADPTKPGHRKIIALYLVDPNIKVISTAHVPCQQQEWWWDRVAERVPGSVGLPRELQGIILKDVDFPLSFEEAKALKEELVDERKKMNVHRWEVFEDLATFHLDHGD</sequence>
<feature type="region of interest" description="Disordered" evidence="1">
    <location>
        <begin position="221"/>
        <end position="242"/>
    </location>
</feature>
<evidence type="ECO:0000256" key="1">
    <source>
        <dbReference type="SAM" id="MobiDB-lite"/>
    </source>
</evidence>
<dbReference type="OrthoDB" id="415532at2759"/>